<dbReference type="PROSITE" id="PS51462">
    <property type="entry name" value="NUDIX"/>
    <property type="match status" value="1"/>
</dbReference>
<evidence type="ECO:0000313" key="2">
    <source>
        <dbReference type="EMBL" id="MBP3966348.1"/>
    </source>
</evidence>
<dbReference type="InterPro" id="IPR000086">
    <property type="entry name" value="NUDIX_hydrolase_dom"/>
</dbReference>
<name>A0ABS5CKE9_9BACL</name>
<sequence>MATLGHASEEEHFDIYDEAGAWLGTAPRSEVHARGLWHRSIHCWLVRRDGNRKLVLFQQRSSDKDTYPGFYDITAAGHLTAGESMRDAAREIEEELGAPVPYEALIPLGEARKEAAGFAKGAAFVDREVSEVYGFVYDAPLGSLILQAEEVAGVYEADLEEMIALFDGELDLAEAAGFRLGPDYQQLPSTVQVKASDFVTRPSSYYSGVFRALLLHL</sequence>
<dbReference type="PANTHER" id="PTHR10885:SF20">
    <property type="entry name" value="NUDIX HYDROLASE DOMAIN-CONTAINING PROTEIN"/>
    <property type="match status" value="1"/>
</dbReference>
<gene>
    <name evidence="2" type="ORF">I8J30_26950</name>
</gene>
<proteinExistence type="predicted"/>
<dbReference type="PANTHER" id="PTHR10885">
    <property type="entry name" value="ISOPENTENYL-DIPHOSPHATE DELTA-ISOMERASE"/>
    <property type="match status" value="1"/>
</dbReference>
<dbReference type="CDD" id="cd04692">
    <property type="entry name" value="NUDIX_Hydrolase"/>
    <property type="match status" value="1"/>
</dbReference>
<evidence type="ECO:0000313" key="3">
    <source>
        <dbReference type="Proteomes" id="UP000673394"/>
    </source>
</evidence>
<dbReference type="Gene3D" id="3.90.79.10">
    <property type="entry name" value="Nucleoside Triphosphate Pyrophosphohydrolase"/>
    <property type="match status" value="1"/>
</dbReference>
<comment type="caution">
    <text evidence="2">The sequence shown here is derived from an EMBL/GenBank/DDBJ whole genome shotgun (WGS) entry which is preliminary data.</text>
</comment>
<dbReference type="InterPro" id="IPR015797">
    <property type="entry name" value="NUDIX_hydrolase-like_dom_sf"/>
</dbReference>
<organism evidence="2 3">
    <name type="scientific">Paenibacillus lignilyticus</name>
    <dbReference type="NCBI Taxonomy" id="1172615"/>
    <lineage>
        <taxon>Bacteria</taxon>
        <taxon>Bacillati</taxon>
        <taxon>Bacillota</taxon>
        <taxon>Bacilli</taxon>
        <taxon>Bacillales</taxon>
        <taxon>Paenibacillaceae</taxon>
        <taxon>Paenibacillus</taxon>
    </lineage>
</organism>
<accession>A0ABS5CKE9</accession>
<feature type="domain" description="Nudix hydrolase" evidence="1">
    <location>
        <begin position="36"/>
        <end position="180"/>
    </location>
</feature>
<keyword evidence="3" id="KW-1185">Reference proteome</keyword>
<dbReference type="EMBL" id="JAGKSP010000017">
    <property type="protein sequence ID" value="MBP3966348.1"/>
    <property type="molecule type" value="Genomic_DNA"/>
</dbReference>
<dbReference type="Proteomes" id="UP000673394">
    <property type="component" value="Unassembled WGS sequence"/>
</dbReference>
<dbReference type="SUPFAM" id="SSF55811">
    <property type="entry name" value="Nudix"/>
    <property type="match status" value="1"/>
</dbReference>
<reference evidence="2 3" key="1">
    <citation type="submission" date="2021-04" db="EMBL/GenBank/DDBJ databases">
        <title>Paenibacillus sp. DLE-14 whole genome sequence.</title>
        <authorList>
            <person name="Ham Y.J."/>
        </authorList>
    </citation>
    <scope>NUCLEOTIDE SEQUENCE [LARGE SCALE GENOMIC DNA]</scope>
    <source>
        <strain evidence="2 3">DLE-14</strain>
    </source>
</reference>
<evidence type="ECO:0000259" key="1">
    <source>
        <dbReference type="PROSITE" id="PS51462"/>
    </source>
</evidence>
<protein>
    <submittedName>
        <fullName evidence="2">NUDIX domain-containing protein</fullName>
    </submittedName>
</protein>
<dbReference type="Pfam" id="PF00293">
    <property type="entry name" value="NUDIX"/>
    <property type="match status" value="1"/>
</dbReference>
<dbReference type="RefSeq" id="WP_210663444.1">
    <property type="nucleotide sequence ID" value="NZ_JAGKSP010000017.1"/>
</dbReference>